<dbReference type="Pfam" id="PF01497">
    <property type="entry name" value="Peripla_BP_2"/>
    <property type="match status" value="1"/>
</dbReference>
<keyword evidence="9" id="KW-1185">Reference proteome</keyword>
<dbReference type="CDD" id="cd01140">
    <property type="entry name" value="FatB"/>
    <property type="match status" value="1"/>
</dbReference>
<gene>
    <name evidence="8" type="ORF">FIL88_11510</name>
</gene>
<feature type="domain" description="Fe/B12 periplasmic-binding" evidence="7">
    <location>
        <begin position="38"/>
        <end position="295"/>
    </location>
</feature>
<evidence type="ECO:0000256" key="4">
    <source>
        <dbReference type="ARBA" id="ARBA00022496"/>
    </source>
</evidence>
<evidence type="ECO:0000259" key="7">
    <source>
        <dbReference type="PROSITE" id="PS50983"/>
    </source>
</evidence>
<comment type="caution">
    <text evidence="8">The sequence shown here is derived from an EMBL/GenBank/DDBJ whole genome shotgun (WGS) entry which is preliminary data.</text>
</comment>
<dbReference type="PROSITE" id="PS50983">
    <property type="entry name" value="FE_B12_PBP"/>
    <property type="match status" value="1"/>
</dbReference>
<evidence type="ECO:0000256" key="6">
    <source>
        <dbReference type="SAM" id="SignalP"/>
    </source>
</evidence>
<evidence type="ECO:0000313" key="9">
    <source>
        <dbReference type="Proteomes" id="UP000315816"/>
    </source>
</evidence>
<evidence type="ECO:0000313" key="8">
    <source>
        <dbReference type="EMBL" id="TQV67200.1"/>
    </source>
</evidence>
<dbReference type="PANTHER" id="PTHR30532:SF28">
    <property type="entry name" value="PETROBACTIN-BINDING PROTEIN YCLQ"/>
    <property type="match status" value="1"/>
</dbReference>
<keyword evidence="3" id="KW-0813">Transport</keyword>
<dbReference type="EMBL" id="VICH01000007">
    <property type="protein sequence ID" value="TQV67200.1"/>
    <property type="molecule type" value="Genomic_DNA"/>
</dbReference>
<dbReference type="AlphaFoldDB" id="A0A545SQD4"/>
<keyword evidence="4" id="KW-0406">Ion transport</keyword>
<dbReference type="InterPro" id="IPR051313">
    <property type="entry name" value="Bact_iron-sidero_bind"/>
</dbReference>
<dbReference type="GO" id="GO:0030288">
    <property type="term" value="C:outer membrane-bounded periplasmic space"/>
    <property type="evidence" value="ECO:0007669"/>
    <property type="project" value="TreeGrafter"/>
</dbReference>
<dbReference type="SUPFAM" id="SSF53807">
    <property type="entry name" value="Helical backbone' metal receptor"/>
    <property type="match status" value="1"/>
</dbReference>
<comment type="subcellular location">
    <subcellularLocation>
        <location evidence="1">Cell envelope</location>
    </subcellularLocation>
</comment>
<keyword evidence="5 6" id="KW-0732">Signal</keyword>
<dbReference type="Proteomes" id="UP000315816">
    <property type="component" value="Unassembled WGS sequence"/>
</dbReference>
<proteinExistence type="inferred from homology"/>
<evidence type="ECO:0000256" key="3">
    <source>
        <dbReference type="ARBA" id="ARBA00022448"/>
    </source>
</evidence>
<feature type="signal peptide" evidence="6">
    <location>
        <begin position="1"/>
        <end position="18"/>
    </location>
</feature>
<evidence type="ECO:0000256" key="5">
    <source>
        <dbReference type="ARBA" id="ARBA00022729"/>
    </source>
</evidence>
<protein>
    <submittedName>
        <fullName evidence="8">Siderophore ABC transporter substrate-binding protein</fullName>
    </submittedName>
</protein>
<keyword evidence="4" id="KW-0408">Iron</keyword>
<dbReference type="Gene3D" id="3.40.50.1980">
    <property type="entry name" value="Nitrogenase molybdenum iron protein domain"/>
    <property type="match status" value="2"/>
</dbReference>
<evidence type="ECO:0000256" key="1">
    <source>
        <dbReference type="ARBA" id="ARBA00004196"/>
    </source>
</evidence>
<dbReference type="OrthoDB" id="63946at2"/>
<dbReference type="InterPro" id="IPR033870">
    <property type="entry name" value="FatB"/>
</dbReference>
<comment type="similarity">
    <text evidence="2">Belongs to the bacterial solute-binding protein 8 family.</text>
</comment>
<accession>A0A545SQD4</accession>
<reference evidence="8 9" key="1">
    <citation type="submission" date="2019-06" db="EMBL/GenBank/DDBJ databases">
        <title>A novel species of marine bacteria.</title>
        <authorList>
            <person name="Wang Y."/>
        </authorList>
    </citation>
    <scope>NUCLEOTIDE SEQUENCE [LARGE SCALE GENOMIC DNA]</scope>
    <source>
        <strain evidence="8 9">MA1-10</strain>
    </source>
</reference>
<dbReference type="PANTHER" id="PTHR30532">
    <property type="entry name" value="IRON III DICITRATE-BINDING PERIPLASMIC PROTEIN"/>
    <property type="match status" value="1"/>
</dbReference>
<dbReference type="InterPro" id="IPR002491">
    <property type="entry name" value="ABC_transptr_periplasmic_BD"/>
</dbReference>
<evidence type="ECO:0000256" key="2">
    <source>
        <dbReference type="ARBA" id="ARBA00008814"/>
    </source>
</evidence>
<dbReference type="GO" id="GO:1901678">
    <property type="term" value="P:iron coordination entity transport"/>
    <property type="evidence" value="ECO:0007669"/>
    <property type="project" value="UniProtKB-ARBA"/>
</dbReference>
<dbReference type="RefSeq" id="WP_142854012.1">
    <property type="nucleotide sequence ID" value="NZ_FXWW01000003.1"/>
</dbReference>
<keyword evidence="4" id="KW-0410">Iron transport</keyword>
<feature type="chain" id="PRO_5021884941" evidence="6">
    <location>
        <begin position="19"/>
        <end position="295"/>
    </location>
</feature>
<sequence>MLKKLAVAGLLIAGPAFADTVNVNTYTGAADAPVNPKNIAVFDVAAIDTLDALGVKPAGAVTNVYVTYLDDATKDAAPIGNLFEPDFEAVAALAPDLIIAGGRSSKVAPELAKIAPTIDMTIWEDTVGQGLERLGAFGKIFGKEAEATALAESFNTTLAETKEAATGKGKALIVMTNGPKVSAYGAAGRFGWLHKATGLPEAIADVEQATHGEAISFEFIADANPDILIVIDRLAAIGKEGDSAKVTLDNELVHGTNAWKDGKVIYLDPAPLYIAGGGIQSMTSTLNQIKAAFEG</sequence>
<name>A0A545SQD4_9RHOB</name>
<organism evidence="8 9">
    <name type="scientific">Aliiroseovarius halocynthiae</name>
    <dbReference type="NCBI Taxonomy" id="985055"/>
    <lineage>
        <taxon>Bacteria</taxon>
        <taxon>Pseudomonadati</taxon>
        <taxon>Pseudomonadota</taxon>
        <taxon>Alphaproteobacteria</taxon>
        <taxon>Rhodobacterales</taxon>
        <taxon>Paracoccaceae</taxon>
        <taxon>Aliiroseovarius</taxon>
    </lineage>
</organism>